<evidence type="ECO:0000313" key="3">
    <source>
        <dbReference type="EMBL" id="CAK9064320.1"/>
    </source>
</evidence>
<evidence type="ECO:0000259" key="2">
    <source>
        <dbReference type="PROSITE" id="PS50089"/>
    </source>
</evidence>
<dbReference type="Gene3D" id="3.30.40.10">
    <property type="entry name" value="Zinc/RING finger domain, C3HC4 (zinc finger)"/>
    <property type="match status" value="1"/>
</dbReference>
<proteinExistence type="predicted"/>
<feature type="domain" description="RING-type" evidence="2">
    <location>
        <begin position="122"/>
        <end position="158"/>
    </location>
</feature>
<dbReference type="PROSITE" id="PS50089">
    <property type="entry name" value="ZF_RING_2"/>
    <property type="match status" value="1"/>
</dbReference>
<dbReference type="InterPro" id="IPR013083">
    <property type="entry name" value="Znf_RING/FYVE/PHD"/>
</dbReference>
<dbReference type="SMART" id="SM00184">
    <property type="entry name" value="RING"/>
    <property type="match status" value="1"/>
</dbReference>
<dbReference type="EMBL" id="CAXAMM010029224">
    <property type="protein sequence ID" value="CAK9064320.1"/>
    <property type="molecule type" value="Genomic_DNA"/>
</dbReference>
<dbReference type="Pfam" id="PF13920">
    <property type="entry name" value="zf-C3HC4_3"/>
    <property type="match status" value="1"/>
</dbReference>
<dbReference type="Proteomes" id="UP001642464">
    <property type="component" value="Unassembled WGS sequence"/>
</dbReference>
<evidence type="ECO:0000256" key="1">
    <source>
        <dbReference type="PROSITE-ProRule" id="PRU00175"/>
    </source>
</evidence>
<name>A0ABP0NKM3_9DINO</name>
<reference evidence="3 4" key="1">
    <citation type="submission" date="2024-02" db="EMBL/GenBank/DDBJ databases">
        <authorList>
            <person name="Chen Y."/>
            <person name="Shah S."/>
            <person name="Dougan E. K."/>
            <person name="Thang M."/>
            <person name="Chan C."/>
        </authorList>
    </citation>
    <scope>NUCLEOTIDE SEQUENCE [LARGE SCALE GENOMIC DNA]</scope>
</reference>
<keyword evidence="4" id="KW-1185">Reference proteome</keyword>
<protein>
    <submittedName>
        <fullName evidence="3">ERAD-associated E3 ubiquitin-protein ligase DOA10</fullName>
    </submittedName>
</protein>
<dbReference type="InterPro" id="IPR001841">
    <property type="entry name" value="Znf_RING"/>
</dbReference>
<keyword evidence="1" id="KW-0863">Zinc-finger</keyword>
<comment type="caution">
    <text evidence="3">The sequence shown here is derived from an EMBL/GenBank/DDBJ whole genome shotgun (WGS) entry which is preliminary data.</text>
</comment>
<keyword evidence="1" id="KW-0862">Zinc</keyword>
<dbReference type="SUPFAM" id="SSF57850">
    <property type="entry name" value="RING/U-box"/>
    <property type="match status" value="1"/>
</dbReference>
<gene>
    <name evidence="3" type="ORF">SCF082_LOCUS33138</name>
</gene>
<dbReference type="CDD" id="cd16449">
    <property type="entry name" value="RING-HC"/>
    <property type="match status" value="1"/>
</dbReference>
<keyword evidence="1" id="KW-0479">Metal-binding</keyword>
<accession>A0ABP0NKM3</accession>
<evidence type="ECO:0000313" key="4">
    <source>
        <dbReference type="Proteomes" id="UP001642464"/>
    </source>
</evidence>
<sequence>MLAQELGRLTAQARNQQFQQADAWVKDTVQHFVQGCRAEAQKGMECYTLREVRIPSVGPCITADRLAERLKMDLDACGFATASVQHYFDFQSQSMLCTLHGSWQVVESPAPTPATGGCSGTCPICKEHQPVVVLVPCGHTICCSCHQQQSMQLCPLCRSAIQTTTNGLFMD</sequence>
<organism evidence="3 4">
    <name type="scientific">Durusdinium trenchii</name>
    <dbReference type="NCBI Taxonomy" id="1381693"/>
    <lineage>
        <taxon>Eukaryota</taxon>
        <taxon>Sar</taxon>
        <taxon>Alveolata</taxon>
        <taxon>Dinophyceae</taxon>
        <taxon>Suessiales</taxon>
        <taxon>Symbiodiniaceae</taxon>
        <taxon>Durusdinium</taxon>
    </lineage>
</organism>